<dbReference type="EMBL" id="JAMKPW020000010">
    <property type="protein sequence ID" value="KAK8214734.1"/>
    <property type="molecule type" value="Genomic_DNA"/>
</dbReference>
<comment type="caution">
    <text evidence="1">The sequence shown here is derived from an EMBL/GenBank/DDBJ whole genome shotgun (WGS) entry which is preliminary data.</text>
</comment>
<gene>
    <name evidence="1" type="ORF">M8818_002314</name>
</gene>
<name>A0ACC3SHF2_9PEZI</name>
<reference evidence="1" key="1">
    <citation type="submission" date="2024-02" db="EMBL/GenBank/DDBJ databases">
        <title>Metagenome Assembled Genome of Zalaria obscura JY119.</title>
        <authorList>
            <person name="Vighnesh L."/>
            <person name="Jagadeeshwari U."/>
            <person name="Venkata Ramana C."/>
            <person name="Sasikala C."/>
        </authorList>
    </citation>
    <scope>NUCLEOTIDE SEQUENCE</scope>
    <source>
        <strain evidence="1">JY119</strain>
    </source>
</reference>
<sequence length="186" mass="20302">MTLCANGITGEVSALLRPFEMVRRSIYETSLEIAAEIVSCRLCKVSYSSCTSKSKVHDCVLICHELGHLTSDRQGQGTGQPTHERDTDDGRDRDCETRKSVWRPRRIDLPRPYQDADRLLSACDKAAGKVQQDPREMKGSAGRNPSLRDPPAHCVMGTIIEGTCSGFAPSEASALGDIAVEPVVEV</sequence>
<keyword evidence="2" id="KW-1185">Reference proteome</keyword>
<protein>
    <submittedName>
        <fullName evidence="1">Uncharacterized protein</fullName>
    </submittedName>
</protein>
<organism evidence="1 2">
    <name type="scientific">Zalaria obscura</name>
    <dbReference type="NCBI Taxonomy" id="2024903"/>
    <lineage>
        <taxon>Eukaryota</taxon>
        <taxon>Fungi</taxon>
        <taxon>Dikarya</taxon>
        <taxon>Ascomycota</taxon>
        <taxon>Pezizomycotina</taxon>
        <taxon>Dothideomycetes</taxon>
        <taxon>Dothideomycetidae</taxon>
        <taxon>Dothideales</taxon>
        <taxon>Zalariaceae</taxon>
        <taxon>Zalaria</taxon>
    </lineage>
</organism>
<accession>A0ACC3SHF2</accession>
<evidence type="ECO:0000313" key="1">
    <source>
        <dbReference type="EMBL" id="KAK8214734.1"/>
    </source>
</evidence>
<dbReference type="Proteomes" id="UP001320706">
    <property type="component" value="Unassembled WGS sequence"/>
</dbReference>
<proteinExistence type="predicted"/>
<evidence type="ECO:0000313" key="2">
    <source>
        <dbReference type="Proteomes" id="UP001320706"/>
    </source>
</evidence>